<dbReference type="EMBL" id="CAJPDR010000309">
    <property type="protein sequence ID" value="CAF9931650.1"/>
    <property type="molecule type" value="Genomic_DNA"/>
</dbReference>
<dbReference type="OrthoDB" id="10552860at2759"/>
<evidence type="ECO:0000313" key="2">
    <source>
        <dbReference type="Proteomes" id="UP000664203"/>
    </source>
</evidence>
<dbReference type="AlphaFoldDB" id="A0A8H3FX36"/>
<organism evidence="1 2">
    <name type="scientific">Alectoria fallacina</name>
    <dbReference type="NCBI Taxonomy" id="1903189"/>
    <lineage>
        <taxon>Eukaryota</taxon>
        <taxon>Fungi</taxon>
        <taxon>Dikarya</taxon>
        <taxon>Ascomycota</taxon>
        <taxon>Pezizomycotina</taxon>
        <taxon>Lecanoromycetes</taxon>
        <taxon>OSLEUM clade</taxon>
        <taxon>Lecanoromycetidae</taxon>
        <taxon>Lecanorales</taxon>
        <taxon>Lecanorineae</taxon>
        <taxon>Parmeliaceae</taxon>
        <taxon>Alectoria</taxon>
    </lineage>
</organism>
<evidence type="ECO:0000313" key="1">
    <source>
        <dbReference type="EMBL" id="CAF9931650.1"/>
    </source>
</evidence>
<keyword evidence="2" id="KW-1185">Reference proteome</keyword>
<accession>A0A8H3FX36</accession>
<name>A0A8H3FX36_9LECA</name>
<comment type="caution">
    <text evidence="1">The sequence shown here is derived from an EMBL/GenBank/DDBJ whole genome shotgun (WGS) entry which is preliminary data.</text>
</comment>
<gene>
    <name evidence="1" type="ORF">ALECFALPRED_005048</name>
</gene>
<dbReference type="Proteomes" id="UP000664203">
    <property type="component" value="Unassembled WGS sequence"/>
</dbReference>
<protein>
    <submittedName>
        <fullName evidence="1">Uncharacterized protein</fullName>
    </submittedName>
</protein>
<sequence length="132" mass="14624">MAFPSKRDIKGRVTNGENVVSFPKGFIWPSKVTFLEIYQSAIDAASFSGSLCEIRGPLRFVYSFRAGALVGDQRWESCQIVRIFDVHTGKILSHLELAGLPDTERAGIGDFDKINYNNGKAFIGSLCTFEVL</sequence>
<proteinExistence type="predicted"/>
<reference evidence="1" key="1">
    <citation type="submission" date="2021-03" db="EMBL/GenBank/DDBJ databases">
        <authorList>
            <person name="Tagirdzhanova G."/>
        </authorList>
    </citation>
    <scope>NUCLEOTIDE SEQUENCE</scope>
</reference>